<keyword evidence="2" id="KW-1185">Reference proteome</keyword>
<comment type="caution">
    <text evidence="1">The sequence shown here is derived from an EMBL/GenBank/DDBJ whole genome shotgun (WGS) entry which is preliminary data.</text>
</comment>
<dbReference type="CDD" id="cd06222">
    <property type="entry name" value="RNase_H_like"/>
    <property type="match status" value="1"/>
</dbReference>
<dbReference type="PANTHER" id="PTHR47723:SF19">
    <property type="entry name" value="POLYNUCLEOTIDYL TRANSFERASE, RIBONUCLEASE H-LIKE SUPERFAMILY PROTEIN"/>
    <property type="match status" value="1"/>
</dbReference>
<dbReference type="InterPro" id="IPR036397">
    <property type="entry name" value="RNaseH_sf"/>
</dbReference>
<organism evidence="1 2">
    <name type="scientific">Hibiscus sabdariffa</name>
    <name type="common">roselle</name>
    <dbReference type="NCBI Taxonomy" id="183260"/>
    <lineage>
        <taxon>Eukaryota</taxon>
        <taxon>Viridiplantae</taxon>
        <taxon>Streptophyta</taxon>
        <taxon>Embryophyta</taxon>
        <taxon>Tracheophyta</taxon>
        <taxon>Spermatophyta</taxon>
        <taxon>Magnoliopsida</taxon>
        <taxon>eudicotyledons</taxon>
        <taxon>Gunneridae</taxon>
        <taxon>Pentapetalae</taxon>
        <taxon>rosids</taxon>
        <taxon>malvids</taxon>
        <taxon>Malvales</taxon>
        <taxon>Malvaceae</taxon>
        <taxon>Malvoideae</taxon>
        <taxon>Hibiscus</taxon>
    </lineage>
</organism>
<dbReference type="InterPro" id="IPR053151">
    <property type="entry name" value="RNase_H-like"/>
</dbReference>
<dbReference type="InterPro" id="IPR044730">
    <property type="entry name" value="RNase_H-like_dom_plant"/>
</dbReference>
<dbReference type="Gene3D" id="3.30.420.10">
    <property type="entry name" value="Ribonuclease H-like superfamily/Ribonuclease H"/>
    <property type="match status" value="1"/>
</dbReference>
<dbReference type="Proteomes" id="UP001472677">
    <property type="component" value="Unassembled WGS sequence"/>
</dbReference>
<dbReference type="InterPro" id="IPR002156">
    <property type="entry name" value="RNaseH_domain"/>
</dbReference>
<dbReference type="PANTHER" id="PTHR47723">
    <property type="entry name" value="OS05G0353850 PROTEIN"/>
    <property type="match status" value="1"/>
</dbReference>
<protein>
    <submittedName>
        <fullName evidence="1">Uncharacterized protein</fullName>
    </submittedName>
</protein>
<gene>
    <name evidence="1" type="ORF">V6N12_063990</name>
</gene>
<evidence type="ECO:0000313" key="1">
    <source>
        <dbReference type="EMBL" id="KAK8489299.1"/>
    </source>
</evidence>
<proteinExistence type="predicted"/>
<dbReference type="Pfam" id="PF13456">
    <property type="entry name" value="RVT_3"/>
    <property type="match status" value="1"/>
</dbReference>
<dbReference type="InterPro" id="IPR012337">
    <property type="entry name" value="RNaseH-like_sf"/>
</dbReference>
<dbReference type="SUPFAM" id="SSF53098">
    <property type="entry name" value="Ribonuclease H-like"/>
    <property type="match status" value="1"/>
</dbReference>
<accession>A0ABR2A8Y0</accession>
<sequence length="167" mass="19544">MVDSAGEWDWRILQGRLPQHILLHLAAVHRPQQSFPIDRVGWGLRDDRRFSIKSAYQVRWGQKDRLDTVDPTWKIIHRFRGMALAWELGYRQLVIETDSADALRLIEQKSKGGGPFTLVHRIHVLRVLDWRLVFSKIRRDSNDVADRLAKLASYDSLDTEFFDQSPL</sequence>
<dbReference type="EMBL" id="JBBPBM010000930">
    <property type="protein sequence ID" value="KAK8489299.1"/>
    <property type="molecule type" value="Genomic_DNA"/>
</dbReference>
<reference evidence="1 2" key="1">
    <citation type="journal article" date="2024" name="G3 (Bethesda)">
        <title>Genome assembly of Hibiscus sabdariffa L. provides insights into metabolisms of medicinal natural products.</title>
        <authorList>
            <person name="Kim T."/>
        </authorList>
    </citation>
    <scope>NUCLEOTIDE SEQUENCE [LARGE SCALE GENOMIC DNA]</scope>
    <source>
        <strain evidence="1">TK-2024</strain>
        <tissue evidence="1">Old leaves</tissue>
    </source>
</reference>
<evidence type="ECO:0000313" key="2">
    <source>
        <dbReference type="Proteomes" id="UP001472677"/>
    </source>
</evidence>
<name>A0ABR2A8Y0_9ROSI</name>